<dbReference type="Pfam" id="PF13710">
    <property type="entry name" value="ACT_5"/>
    <property type="match status" value="1"/>
</dbReference>
<evidence type="ECO:0000313" key="1">
    <source>
        <dbReference type="EMBL" id="AET32740.1"/>
    </source>
</evidence>
<keyword evidence="2" id="KW-1185">Reference proteome</keyword>
<dbReference type="InterPro" id="IPR045865">
    <property type="entry name" value="ACT-like_dom_sf"/>
</dbReference>
<sequence length="76" mass="8598">MRINITAPKSLDALGRIIAVTRRAKVSVVNMQIAADTTIYKIHMYVDGDPDEVNWLVAKLDKLPEVLTIEEIHINR</sequence>
<dbReference type="GeneID" id="11595568"/>
<dbReference type="Gene3D" id="3.30.70.260">
    <property type="match status" value="1"/>
</dbReference>
<name>G7VDF5_9CREN</name>
<dbReference type="RefSeq" id="WP_014288568.1">
    <property type="nucleotide sequence ID" value="NC_016645.1"/>
</dbReference>
<protein>
    <submittedName>
        <fullName evidence="1">Acetolactate synthase small subunit</fullName>
    </submittedName>
</protein>
<dbReference type="STRING" id="1104324.P186_1311"/>
<dbReference type="BioCyc" id="PSP1104324:GJSN-1285-MONOMER"/>
<dbReference type="KEGG" id="pyr:P186_1311"/>
<evidence type="ECO:0000313" key="2">
    <source>
        <dbReference type="Proteomes" id="UP000005867"/>
    </source>
</evidence>
<dbReference type="eggNOG" id="arCOG05680">
    <property type="taxonomic scope" value="Archaea"/>
</dbReference>
<gene>
    <name evidence="1" type="ORF">P186_1311</name>
</gene>
<dbReference type="SUPFAM" id="SSF55021">
    <property type="entry name" value="ACT-like"/>
    <property type="match status" value="1"/>
</dbReference>
<proteinExistence type="predicted"/>
<reference evidence="1 2" key="1">
    <citation type="journal article" date="2012" name="J. Bacteriol.">
        <title>Complete genome sequence of strain 1860, a crenarchaeon of the genus pyrobaculum able to grow with various electron acceptors.</title>
        <authorList>
            <person name="Mardanov A.V."/>
            <person name="Gumerov V.M."/>
            <person name="Slobodkina G.B."/>
            <person name="Beletsky A.V."/>
            <person name="Bonch-Osmolovskaya E.A."/>
            <person name="Ravin N.V."/>
            <person name="Skryabin K.G."/>
        </authorList>
    </citation>
    <scope>NUCLEOTIDE SEQUENCE [LARGE SCALE GENOMIC DNA]</scope>
    <source>
        <strain evidence="1 2">1860</strain>
    </source>
</reference>
<organism evidence="1 2">
    <name type="scientific">Pyrobaculum ferrireducens</name>
    <dbReference type="NCBI Taxonomy" id="1104324"/>
    <lineage>
        <taxon>Archaea</taxon>
        <taxon>Thermoproteota</taxon>
        <taxon>Thermoprotei</taxon>
        <taxon>Thermoproteales</taxon>
        <taxon>Thermoproteaceae</taxon>
        <taxon>Pyrobaculum</taxon>
    </lineage>
</organism>
<dbReference type="HOGENOM" id="CLU_2646065_0_0_2"/>
<accession>G7VDF5</accession>
<dbReference type="AlphaFoldDB" id="G7VDF5"/>
<dbReference type="Proteomes" id="UP000005867">
    <property type="component" value="Chromosome"/>
</dbReference>
<dbReference type="EMBL" id="CP003098">
    <property type="protein sequence ID" value="AET32740.1"/>
    <property type="molecule type" value="Genomic_DNA"/>
</dbReference>